<comment type="caution">
    <text evidence="7">The sequence shown here is derived from an EMBL/GenBank/DDBJ whole genome shotgun (WGS) entry which is preliminary data.</text>
</comment>
<dbReference type="AlphaFoldDB" id="A0A6I4UUY2"/>
<feature type="transmembrane region" description="Helical" evidence="5">
    <location>
        <begin position="14"/>
        <end position="32"/>
    </location>
</feature>
<dbReference type="GO" id="GO:0016020">
    <property type="term" value="C:membrane"/>
    <property type="evidence" value="ECO:0007669"/>
    <property type="project" value="UniProtKB-SubCell"/>
</dbReference>
<dbReference type="OrthoDB" id="8479685at2"/>
<keyword evidence="2 5" id="KW-0812">Transmembrane</keyword>
<feature type="transmembrane region" description="Helical" evidence="5">
    <location>
        <begin position="73"/>
        <end position="92"/>
    </location>
</feature>
<feature type="transmembrane region" description="Helical" evidence="5">
    <location>
        <begin position="236"/>
        <end position="258"/>
    </location>
</feature>
<evidence type="ECO:0000256" key="3">
    <source>
        <dbReference type="ARBA" id="ARBA00022989"/>
    </source>
</evidence>
<feature type="transmembrane region" description="Helical" evidence="5">
    <location>
        <begin position="212"/>
        <end position="229"/>
    </location>
</feature>
<sequence length="401" mass="42575">MSSLAAHRDQLDRLVAWSFGLAPAALFLLTWTEEFTPLQQMARAFALPVLAAELTIVIVSFGEGNRLGKLQALPLALLGALGLLAWGTAITAAEPAAALARTAAWTIHVLFGLALVNLRLQGMLDFDRVVRAQLVGFLVFFALLGGFVATTAHPVVGAFDLPAFGNIRWFGYYAAAVIGLCAMRILQRDKIALLAAAVAFAVAFWTGARGVVAAVVVGFAVCAVLLPRFRSSRLWLLLGLVGLSGLALSFGLAAFLPIDDQGPARMARFGSSGRMELWQATVSKVLERPLFGWGEGQFVHRWGSMSVAQPHNIILQLLYVWGIVGASFCAALALWLAPRFLKNRTAEAAPFQCAALILAAYSFVDGALFYVQSTSLFALCCAAAVAAGMPREPAASSPPAG</sequence>
<evidence type="ECO:0000256" key="4">
    <source>
        <dbReference type="ARBA" id="ARBA00023136"/>
    </source>
</evidence>
<comment type="subcellular location">
    <subcellularLocation>
        <location evidence="1">Membrane</location>
        <topology evidence="1">Multi-pass membrane protein</topology>
    </subcellularLocation>
</comment>
<evidence type="ECO:0000256" key="1">
    <source>
        <dbReference type="ARBA" id="ARBA00004141"/>
    </source>
</evidence>
<dbReference type="EMBL" id="WTYK01000004">
    <property type="protein sequence ID" value="MXP41624.1"/>
    <property type="molecule type" value="Genomic_DNA"/>
</dbReference>
<evidence type="ECO:0000313" key="7">
    <source>
        <dbReference type="EMBL" id="MXP41624.1"/>
    </source>
</evidence>
<proteinExistence type="predicted"/>
<reference evidence="7 8" key="1">
    <citation type="submission" date="2019-12" db="EMBL/GenBank/DDBJ databases">
        <title>Genomic-based taxomic classification of the family Erythrobacteraceae.</title>
        <authorList>
            <person name="Xu L."/>
        </authorList>
    </citation>
    <scope>NUCLEOTIDE SEQUENCE [LARGE SCALE GENOMIC DNA]</scope>
    <source>
        <strain evidence="7 8">MCCC 1K02066</strain>
    </source>
</reference>
<keyword evidence="3 5" id="KW-1133">Transmembrane helix</keyword>
<dbReference type="Proteomes" id="UP000469159">
    <property type="component" value="Unassembled WGS sequence"/>
</dbReference>
<keyword evidence="8" id="KW-1185">Reference proteome</keyword>
<evidence type="ECO:0000259" key="6">
    <source>
        <dbReference type="Pfam" id="PF04932"/>
    </source>
</evidence>
<feature type="transmembrane region" description="Helical" evidence="5">
    <location>
        <begin position="98"/>
        <end position="118"/>
    </location>
</feature>
<dbReference type="InterPro" id="IPR051533">
    <property type="entry name" value="WaaL-like"/>
</dbReference>
<accession>A0A6I4UUY2</accession>
<dbReference type="PANTHER" id="PTHR37422:SF13">
    <property type="entry name" value="LIPOPOLYSACCHARIDE BIOSYNTHESIS PROTEIN PA4999-RELATED"/>
    <property type="match status" value="1"/>
</dbReference>
<dbReference type="InterPro" id="IPR007016">
    <property type="entry name" value="O-antigen_ligase-rel_domated"/>
</dbReference>
<protein>
    <recommendedName>
        <fullName evidence="6">O-antigen ligase-related domain-containing protein</fullName>
    </recommendedName>
</protein>
<feature type="domain" description="O-antigen ligase-related" evidence="6">
    <location>
        <begin position="195"/>
        <end position="327"/>
    </location>
</feature>
<feature type="transmembrane region" description="Helical" evidence="5">
    <location>
        <begin position="130"/>
        <end position="149"/>
    </location>
</feature>
<feature type="transmembrane region" description="Helical" evidence="5">
    <location>
        <begin position="169"/>
        <end position="186"/>
    </location>
</feature>
<name>A0A6I4UUY2_9SPHN</name>
<dbReference type="PANTHER" id="PTHR37422">
    <property type="entry name" value="TEICHURONIC ACID BIOSYNTHESIS PROTEIN TUAE"/>
    <property type="match status" value="1"/>
</dbReference>
<feature type="transmembrane region" description="Helical" evidence="5">
    <location>
        <begin position="44"/>
        <end position="61"/>
    </location>
</feature>
<evidence type="ECO:0000256" key="5">
    <source>
        <dbReference type="SAM" id="Phobius"/>
    </source>
</evidence>
<feature type="transmembrane region" description="Helical" evidence="5">
    <location>
        <begin position="370"/>
        <end position="389"/>
    </location>
</feature>
<keyword evidence="4 5" id="KW-0472">Membrane</keyword>
<evidence type="ECO:0000256" key="2">
    <source>
        <dbReference type="ARBA" id="ARBA00022692"/>
    </source>
</evidence>
<feature type="transmembrane region" description="Helical" evidence="5">
    <location>
        <begin position="191"/>
        <end position="206"/>
    </location>
</feature>
<organism evidence="7 8">
    <name type="scientific">Croceibacterium soli</name>
    <dbReference type="NCBI Taxonomy" id="1739690"/>
    <lineage>
        <taxon>Bacteria</taxon>
        <taxon>Pseudomonadati</taxon>
        <taxon>Pseudomonadota</taxon>
        <taxon>Alphaproteobacteria</taxon>
        <taxon>Sphingomonadales</taxon>
        <taxon>Erythrobacteraceae</taxon>
        <taxon>Croceibacterium</taxon>
    </lineage>
</organism>
<evidence type="ECO:0000313" key="8">
    <source>
        <dbReference type="Proteomes" id="UP000469159"/>
    </source>
</evidence>
<feature type="transmembrane region" description="Helical" evidence="5">
    <location>
        <begin position="313"/>
        <end position="336"/>
    </location>
</feature>
<dbReference type="Pfam" id="PF04932">
    <property type="entry name" value="Wzy_C"/>
    <property type="match status" value="1"/>
</dbReference>
<gene>
    <name evidence="7" type="ORF">GRI75_08210</name>
</gene>
<dbReference type="RefSeq" id="WP_160746480.1">
    <property type="nucleotide sequence ID" value="NZ_WTYK01000004.1"/>
</dbReference>